<dbReference type="GO" id="GO:0016747">
    <property type="term" value="F:acyltransferase activity, transferring groups other than amino-acyl groups"/>
    <property type="evidence" value="ECO:0007669"/>
    <property type="project" value="InterPro"/>
</dbReference>
<evidence type="ECO:0000313" key="5">
    <source>
        <dbReference type="Proteomes" id="UP000271573"/>
    </source>
</evidence>
<keyword evidence="5" id="KW-1185">Reference proteome</keyword>
<evidence type="ECO:0000256" key="2">
    <source>
        <dbReference type="ARBA" id="ARBA00023315"/>
    </source>
</evidence>
<dbReference type="Pfam" id="PF13312">
    <property type="entry name" value="DUF4081"/>
    <property type="match status" value="1"/>
</dbReference>
<dbReference type="InterPro" id="IPR025289">
    <property type="entry name" value="DUF4081"/>
</dbReference>
<keyword evidence="1 4" id="KW-0808">Transferase</keyword>
<gene>
    <name evidence="4" type="ORF">Back2_25270</name>
</gene>
<organism evidence="4 5">
    <name type="scientific">Nocardioides baekrokdamisoli</name>
    <dbReference type="NCBI Taxonomy" id="1804624"/>
    <lineage>
        <taxon>Bacteria</taxon>
        <taxon>Bacillati</taxon>
        <taxon>Actinomycetota</taxon>
        <taxon>Actinomycetes</taxon>
        <taxon>Propionibacteriales</taxon>
        <taxon>Nocardioidaceae</taxon>
        <taxon>Nocardioides</taxon>
    </lineage>
</organism>
<dbReference type="Gene3D" id="3.40.630.30">
    <property type="match status" value="1"/>
</dbReference>
<dbReference type="PANTHER" id="PTHR43877:SF2">
    <property type="entry name" value="AMINOALKYLPHOSPHONATE N-ACETYLTRANSFERASE-RELATED"/>
    <property type="match status" value="1"/>
</dbReference>
<reference evidence="4 5" key="1">
    <citation type="submission" date="2018-11" db="EMBL/GenBank/DDBJ databases">
        <title>Complete genome sequence of Nocardioides baekrokdamisoli strain KCTC 39748.</title>
        <authorList>
            <person name="Kang S.W."/>
            <person name="Lee K.C."/>
            <person name="Kim K.K."/>
            <person name="Kim J.S."/>
            <person name="Kim D.S."/>
            <person name="Ko S.H."/>
            <person name="Yang S.H."/>
            <person name="Shin Y.K."/>
            <person name="Lee J.S."/>
        </authorList>
    </citation>
    <scope>NUCLEOTIDE SEQUENCE [LARGE SCALE GENOMIC DNA]</scope>
    <source>
        <strain evidence="4 5">KCTC 39748</strain>
    </source>
</reference>
<dbReference type="RefSeq" id="WP_125569576.1">
    <property type="nucleotide sequence ID" value="NZ_AP019307.1"/>
</dbReference>
<dbReference type="InterPro" id="IPR000182">
    <property type="entry name" value="GNAT_dom"/>
</dbReference>
<dbReference type="InterPro" id="IPR050832">
    <property type="entry name" value="Bact_Acetyltransf"/>
</dbReference>
<dbReference type="PIRSF" id="PIRSF021603">
    <property type="entry name" value="UCP21603_acetyltransf"/>
    <property type="match status" value="1"/>
</dbReference>
<evidence type="ECO:0000259" key="3">
    <source>
        <dbReference type="PROSITE" id="PS51186"/>
    </source>
</evidence>
<dbReference type="Proteomes" id="UP000271573">
    <property type="component" value="Chromosome"/>
</dbReference>
<dbReference type="SUPFAM" id="SSF55729">
    <property type="entry name" value="Acyl-CoA N-acyltransferases (Nat)"/>
    <property type="match status" value="1"/>
</dbReference>
<evidence type="ECO:0000256" key="1">
    <source>
        <dbReference type="ARBA" id="ARBA00022679"/>
    </source>
</evidence>
<dbReference type="Pfam" id="PF00583">
    <property type="entry name" value="Acetyltransf_1"/>
    <property type="match status" value="1"/>
</dbReference>
<feature type="domain" description="N-acetyltransferase" evidence="3">
    <location>
        <begin position="145"/>
        <end position="282"/>
    </location>
</feature>
<dbReference type="KEGG" id="nbe:Back2_25270"/>
<evidence type="ECO:0000313" key="4">
    <source>
        <dbReference type="EMBL" id="BBH18240.1"/>
    </source>
</evidence>
<keyword evidence="2" id="KW-0012">Acyltransferase</keyword>
<sequence>MGVPVRDGIKPLRADDLGAFLALTLRDPVLDVFAEYRARGTSLDARWLGAEMWGRFSDGGLVAACHVGANLVPVGGSVDDAVAFAERAAGKERTVSTLVGRHEHVEAMWDVLRRSWDPPRDIRWRQPHLEIGSQPLVEPDPAVRLTVAEDFGVLYPACVAMYTEEVGVSPEVAAGGEAYRARVRQLMNRGWSFARIDDGRLVFKAEVACATPYAAQIQGVYVAPEHRNQGHAAAGVAAVVEAVRASIAPRVSLYVNEWNAAARAAYARVGFVETARFSTIMF</sequence>
<protein>
    <submittedName>
        <fullName evidence="4">N-acetyltransferase GCN5</fullName>
    </submittedName>
</protein>
<dbReference type="PROSITE" id="PS51186">
    <property type="entry name" value="GNAT"/>
    <property type="match status" value="1"/>
</dbReference>
<dbReference type="EMBL" id="AP019307">
    <property type="protein sequence ID" value="BBH18240.1"/>
    <property type="molecule type" value="Genomic_DNA"/>
</dbReference>
<dbReference type="OrthoDB" id="5241264at2"/>
<dbReference type="PANTHER" id="PTHR43877">
    <property type="entry name" value="AMINOALKYLPHOSPHONATE N-ACETYLTRANSFERASE-RELATED-RELATED"/>
    <property type="match status" value="1"/>
</dbReference>
<name>A0A3G9IGP7_9ACTN</name>
<accession>A0A3G9IGP7</accession>
<dbReference type="AlphaFoldDB" id="A0A3G9IGP7"/>
<dbReference type="InterPro" id="IPR016794">
    <property type="entry name" value="UCP21603_acetyltransf"/>
</dbReference>
<proteinExistence type="predicted"/>
<dbReference type="InterPro" id="IPR016181">
    <property type="entry name" value="Acyl_CoA_acyltransferase"/>
</dbReference>